<keyword evidence="3" id="KW-1133">Transmembrane helix</keyword>
<sequence>MNHGDNTTDRFAAGQTGGGTTLEAVRTALRLTFGNTDDLAIVSLRFCGREGMLCYFTTLTSASFIMDYVIQPLAQAGDDLKGGQASALLKELQERYLSGLSSELSDQLHVLPMKLGRGYAALFAEGERDCLLVDVKELATRSVEEPTSQNVVRGPKEGFTESAATNMSLIRRRIMTDKLRFERHEIGEKTRTEVYLAYIEDEADEEVLRQVREQVGSCRMVSLFDSGSLESLFRPRGFWLFPTVYNSERPDSVCSCLLDKRIAVIVNGSPFVLIVPAVFRDFFQSPEDHYQWFLVGLFARVLRFVAFLLSLVVPSLYVAITSYHQELIPTILLTSIAAQREGIPFPAVVEILLMESAFEILREAGTRMPRLVGQAISIAGALVLGEAAVQAGIVSNINVVVVALTVISSYVAPVYTFGSNIRLFRFGLIVLASFTGLYGVILGCAVLMIHLSRMETFGVPYVSPFSVLLGRRAT</sequence>
<keyword evidence="3" id="KW-0812">Transmembrane</keyword>
<feature type="transmembrane region" description="Helical" evidence="3">
    <location>
        <begin position="262"/>
        <end position="283"/>
    </location>
</feature>
<protein>
    <submittedName>
        <fullName evidence="4">Spore germination protein</fullName>
    </submittedName>
</protein>
<dbReference type="PANTHER" id="PTHR22550">
    <property type="entry name" value="SPORE GERMINATION PROTEIN"/>
    <property type="match status" value="1"/>
</dbReference>
<comment type="caution">
    <text evidence="4">The sequence shown here is derived from an EMBL/GenBank/DDBJ whole genome shotgun (WGS) entry which is preliminary data.</text>
</comment>
<dbReference type="Pfam" id="PF03323">
    <property type="entry name" value="GerA"/>
    <property type="match status" value="1"/>
</dbReference>
<reference evidence="4 5" key="1">
    <citation type="submission" date="2024-09" db="EMBL/GenBank/DDBJ databases">
        <authorList>
            <person name="Sun Q."/>
            <person name="Mori K."/>
        </authorList>
    </citation>
    <scope>NUCLEOTIDE SEQUENCE [LARGE SCALE GENOMIC DNA]</scope>
    <source>
        <strain evidence="4 5">TISTR 2452</strain>
    </source>
</reference>
<keyword evidence="2 3" id="KW-0472">Membrane</keyword>
<keyword evidence="5" id="KW-1185">Reference proteome</keyword>
<comment type="similarity">
    <text evidence="1">Belongs to the GerABKA family.</text>
</comment>
<feature type="transmembrane region" description="Helical" evidence="3">
    <location>
        <begin position="429"/>
        <end position="451"/>
    </location>
</feature>
<dbReference type="InterPro" id="IPR004995">
    <property type="entry name" value="Spore_Ger"/>
</dbReference>
<dbReference type="EMBL" id="JBHMDO010000017">
    <property type="protein sequence ID" value="MFB9326097.1"/>
    <property type="molecule type" value="Genomic_DNA"/>
</dbReference>
<dbReference type="InterPro" id="IPR050768">
    <property type="entry name" value="UPF0353/GerABKA_families"/>
</dbReference>
<evidence type="ECO:0000256" key="1">
    <source>
        <dbReference type="ARBA" id="ARBA00005278"/>
    </source>
</evidence>
<accession>A0ABV5KLI9</accession>
<evidence type="ECO:0000256" key="3">
    <source>
        <dbReference type="SAM" id="Phobius"/>
    </source>
</evidence>
<feature type="transmembrane region" description="Helical" evidence="3">
    <location>
        <begin position="373"/>
        <end position="393"/>
    </location>
</feature>
<feature type="transmembrane region" description="Helical" evidence="3">
    <location>
        <begin position="304"/>
        <end position="323"/>
    </location>
</feature>
<dbReference type="PIRSF" id="PIRSF005690">
    <property type="entry name" value="GerBA"/>
    <property type="match status" value="1"/>
</dbReference>
<evidence type="ECO:0000313" key="5">
    <source>
        <dbReference type="Proteomes" id="UP001589747"/>
    </source>
</evidence>
<evidence type="ECO:0000313" key="4">
    <source>
        <dbReference type="EMBL" id="MFB9326097.1"/>
    </source>
</evidence>
<feature type="transmembrane region" description="Helical" evidence="3">
    <location>
        <begin position="399"/>
        <end position="417"/>
    </location>
</feature>
<evidence type="ECO:0000256" key="2">
    <source>
        <dbReference type="ARBA" id="ARBA00023136"/>
    </source>
</evidence>
<dbReference type="PANTHER" id="PTHR22550:SF5">
    <property type="entry name" value="LEUCINE ZIPPER PROTEIN 4"/>
    <property type="match status" value="1"/>
</dbReference>
<proteinExistence type="inferred from homology"/>
<organism evidence="4 5">
    <name type="scientific">Paenibacillus aurantiacus</name>
    <dbReference type="NCBI Taxonomy" id="1936118"/>
    <lineage>
        <taxon>Bacteria</taxon>
        <taxon>Bacillati</taxon>
        <taxon>Bacillota</taxon>
        <taxon>Bacilli</taxon>
        <taxon>Bacillales</taxon>
        <taxon>Paenibacillaceae</taxon>
        <taxon>Paenibacillus</taxon>
    </lineage>
</organism>
<dbReference type="Proteomes" id="UP001589747">
    <property type="component" value="Unassembled WGS sequence"/>
</dbReference>
<name>A0ABV5KLI9_9BACL</name>
<gene>
    <name evidence="4" type="ORF">ACFFSY_09260</name>
</gene>
<dbReference type="RefSeq" id="WP_377493066.1">
    <property type="nucleotide sequence ID" value="NZ_JBHMDO010000017.1"/>
</dbReference>